<sequence>MFPTEMKFIHTADWQLGKPFAGISDSLKRALVSRERIEAVRRIGAAAVREGASFVLVAGDLFDSLTPERATVSAACLAISSIPVPVVVIPGNHDHSGPGSIWAQQFFLAEQEKLAPNLVVLLEERPYELEDAVIFPCPLLRRSAVSDPSAWLRDPLVFNAFDDLRPRILMAHGSIGEFQSLDDDDRVAGISSSAIDLGRLDRDVFDYAALGDWHGTKQVGTKAWYAGTPEQDRFSRGEENLPGNILLVEASRGAVPKVEILQTARLGWETLHYTFSSDSDLELLSGRLDALFQKEHGRFLLHLVLEGSLGLDSSVMLEELLQALEARLLRLKLENRVRTAPGPMEIAALQGNATDPLSARVAGRLAGMAAGEGDEAILAALALRELHGLFIREGGR</sequence>
<evidence type="ECO:0000256" key="1">
    <source>
        <dbReference type="ARBA" id="ARBA00022801"/>
    </source>
</evidence>
<dbReference type="PIRSF" id="PIRSF033093">
    <property type="entry name" value="UCP_ML1119"/>
    <property type="match status" value="1"/>
</dbReference>
<dbReference type="AlphaFoldDB" id="A0A165LNM2"/>
<dbReference type="SUPFAM" id="SSF56300">
    <property type="entry name" value="Metallo-dependent phosphatases"/>
    <property type="match status" value="1"/>
</dbReference>
<evidence type="ECO:0000313" key="4">
    <source>
        <dbReference type="Proteomes" id="UP000076481"/>
    </source>
</evidence>
<dbReference type="InterPro" id="IPR050535">
    <property type="entry name" value="DNA_Repair-Maintenance_Comp"/>
</dbReference>
<comment type="caution">
    <text evidence="3">The sequence shown here is derived from an EMBL/GenBank/DDBJ whole genome shotgun (WGS) entry which is preliminary data.</text>
</comment>
<accession>A0A165LNM2</accession>
<dbReference type="InterPro" id="IPR014577">
    <property type="entry name" value="UCP033093_metalloPase"/>
</dbReference>
<dbReference type="InterPro" id="IPR041796">
    <property type="entry name" value="Mre11_N"/>
</dbReference>
<evidence type="ECO:0000259" key="2">
    <source>
        <dbReference type="Pfam" id="PF00149"/>
    </source>
</evidence>
<dbReference type="Proteomes" id="UP000076481">
    <property type="component" value="Unassembled WGS sequence"/>
</dbReference>
<dbReference type="Pfam" id="PF00149">
    <property type="entry name" value="Metallophos"/>
    <property type="match status" value="1"/>
</dbReference>
<evidence type="ECO:0000313" key="3">
    <source>
        <dbReference type="EMBL" id="KZK74238.1"/>
    </source>
</evidence>
<protein>
    <submittedName>
        <fullName evidence="3">DNA repair exonuclease</fullName>
    </submittedName>
</protein>
<organism evidence="3 4">
    <name type="scientific">Pelodictyon luteolum</name>
    <dbReference type="NCBI Taxonomy" id="1100"/>
    <lineage>
        <taxon>Bacteria</taxon>
        <taxon>Pseudomonadati</taxon>
        <taxon>Chlorobiota</taxon>
        <taxon>Chlorobiia</taxon>
        <taxon>Chlorobiales</taxon>
        <taxon>Chlorobiaceae</taxon>
        <taxon>Chlorobium/Pelodictyon group</taxon>
        <taxon>Pelodictyon</taxon>
    </lineage>
</organism>
<keyword evidence="1" id="KW-0378">Hydrolase</keyword>
<proteinExistence type="predicted"/>
<keyword evidence="3" id="KW-0269">Exonuclease</keyword>
<keyword evidence="3" id="KW-0540">Nuclease</keyword>
<dbReference type="GO" id="GO:0004527">
    <property type="term" value="F:exonuclease activity"/>
    <property type="evidence" value="ECO:0007669"/>
    <property type="project" value="UniProtKB-KW"/>
</dbReference>
<name>A0A165LNM2_PELLU</name>
<dbReference type="Gene3D" id="3.60.21.10">
    <property type="match status" value="1"/>
</dbReference>
<dbReference type="CDD" id="cd00840">
    <property type="entry name" value="MPP_Mre11_N"/>
    <property type="match status" value="1"/>
</dbReference>
<gene>
    <name evidence="3" type="ORF">A3K90_04805</name>
</gene>
<dbReference type="PANTHER" id="PTHR30337">
    <property type="entry name" value="COMPONENT OF ATP-DEPENDENT DSDNA EXONUCLEASE"/>
    <property type="match status" value="1"/>
</dbReference>
<reference evidence="3 4" key="1">
    <citation type="submission" date="2016-03" db="EMBL/GenBank/DDBJ databases">
        <title>Speciation and ecological success in dimly lit waters: horizontal gene transfer in a green sulfur bacteria bloom unveiled by metagenomic assembly.</title>
        <authorList>
            <person name="Llorens-Mares T."/>
            <person name="Liu Z."/>
            <person name="Allen L.Z."/>
            <person name="Rusch D.B."/>
            <person name="Craig M.T."/>
            <person name="Dupont C.L."/>
            <person name="Bryant D.A."/>
            <person name="Casamayor E.O."/>
        </authorList>
    </citation>
    <scope>NUCLEOTIDE SEQUENCE [LARGE SCALE GENOMIC DNA]</scope>
    <source>
        <strain evidence="3">CIII</strain>
    </source>
</reference>
<dbReference type="InterPro" id="IPR029052">
    <property type="entry name" value="Metallo-depent_PP-like"/>
</dbReference>
<dbReference type="InterPro" id="IPR004843">
    <property type="entry name" value="Calcineurin-like_PHP"/>
</dbReference>
<feature type="domain" description="Calcineurin-like phosphoesterase" evidence="2">
    <location>
        <begin position="6"/>
        <end position="188"/>
    </location>
</feature>
<dbReference type="EMBL" id="LVWG01000030">
    <property type="protein sequence ID" value="KZK74238.1"/>
    <property type="molecule type" value="Genomic_DNA"/>
</dbReference>